<accession>A0A8H5HIG8</accession>
<dbReference type="Proteomes" id="UP000565441">
    <property type="component" value="Unassembled WGS sequence"/>
</dbReference>
<comment type="caution">
    <text evidence="2">The sequence shown here is derived from an EMBL/GenBank/DDBJ whole genome shotgun (WGS) entry which is preliminary data.</text>
</comment>
<gene>
    <name evidence="2" type="ORF">D9615_003691</name>
</gene>
<proteinExistence type="predicted"/>
<evidence type="ECO:0000313" key="2">
    <source>
        <dbReference type="EMBL" id="KAF5383535.1"/>
    </source>
</evidence>
<reference evidence="2 3" key="1">
    <citation type="journal article" date="2020" name="ISME J.">
        <title>Uncovering the hidden diversity of litter-decomposition mechanisms in mushroom-forming fungi.</title>
        <authorList>
            <person name="Floudas D."/>
            <person name="Bentzer J."/>
            <person name="Ahren D."/>
            <person name="Johansson T."/>
            <person name="Persson P."/>
            <person name="Tunlid A."/>
        </authorList>
    </citation>
    <scope>NUCLEOTIDE SEQUENCE [LARGE SCALE GENOMIC DNA]</scope>
    <source>
        <strain evidence="2 3">CBS 661.87</strain>
    </source>
</reference>
<protein>
    <submittedName>
        <fullName evidence="2">Uncharacterized protein</fullName>
    </submittedName>
</protein>
<feature type="region of interest" description="Disordered" evidence="1">
    <location>
        <begin position="139"/>
        <end position="163"/>
    </location>
</feature>
<sequence>MDIDTNWCLNCDCHFEGTGPYCSPLCYGRDDQAMYHNILAWAADIPPPHSTTLTHPNASTSRLPKLLRPNQRPAPPALCVTSPRPALPSPARPILMHSPPESTSESSLATPASIASFLGVITTHVRSWVAPSPNEPHHFTIIAHPSKDSLPPRPRARIMSPPP</sequence>
<dbReference type="AlphaFoldDB" id="A0A8H5HIG8"/>
<evidence type="ECO:0000256" key="1">
    <source>
        <dbReference type="SAM" id="MobiDB-lite"/>
    </source>
</evidence>
<dbReference type="EMBL" id="JAACJP010000006">
    <property type="protein sequence ID" value="KAF5383535.1"/>
    <property type="molecule type" value="Genomic_DNA"/>
</dbReference>
<name>A0A8H5HIG8_9AGAR</name>
<keyword evidence="3" id="KW-1185">Reference proteome</keyword>
<organism evidence="2 3">
    <name type="scientific">Tricholomella constricta</name>
    <dbReference type="NCBI Taxonomy" id="117010"/>
    <lineage>
        <taxon>Eukaryota</taxon>
        <taxon>Fungi</taxon>
        <taxon>Dikarya</taxon>
        <taxon>Basidiomycota</taxon>
        <taxon>Agaricomycotina</taxon>
        <taxon>Agaricomycetes</taxon>
        <taxon>Agaricomycetidae</taxon>
        <taxon>Agaricales</taxon>
        <taxon>Tricholomatineae</taxon>
        <taxon>Lyophyllaceae</taxon>
        <taxon>Tricholomella</taxon>
    </lineage>
</organism>
<evidence type="ECO:0000313" key="3">
    <source>
        <dbReference type="Proteomes" id="UP000565441"/>
    </source>
</evidence>
<dbReference type="OrthoDB" id="2210012at2759"/>